<dbReference type="InterPro" id="IPR019888">
    <property type="entry name" value="Tscrpt_reg_AsnC-like"/>
</dbReference>
<dbReference type="SMART" id="SM00344">
    <property type="entry name" value="HTH_ASNC"/>
    <property type="match status" value="1"/>
</dbReference>
<organism evidence="5 6">
    <name type="scientific">Parapedobacter deserti</name>
    <dbReference type="NCBI Taxonomy" id="1912957"/>
    <lineage>
        <taxon>Bacteria</taxon>
        <taxon>Pseudomonadati</taxon>
        <taxon>Bacteroidota</taxon>
        <taxon>Sphingobacteriia</taxon>
        <taxon>Sphingobacteriales</taxon>
        <taxon>Sphingobacteriaceae</taxon>
        <taxon>Parapedobacter</taxon>
    </lineage>
</organism>
<dbReference type="Proteomes" id="UP001595526">
    <property type="component" value="Unassembled WGS sequence"/>
</dbReference>
<dbReference type="Pfam" id="PF01037">
    <property type="entry name" value="AsnC_trans_reg"/>
    <property type="match status" value="1"/>
</dbReference>
<dbReference type="InterPro" id="IPR000485">
    <property type="entry name" value="AsnC-type_HTH_dom"/>
</dbReference>
<dbReference type="SUPFAM" id="SSF46785">
    <property type="entry name" value="Winged helix' DNA-binding domain"/>
    <property type="match status" value="1"/>
</dbReference>
<dbReference type="Gene3D" id="3.30.70.920">
    <property type="match status" value="1"/>
</dbReference>
<dbReference type="EMBL" id="JBHRTA010000030">
    <property type="protein sequence ID" value="MFC3197765.1"/>
    <property type="molecule type" value="Genomic_DNA"/>
</dbReference>
<reference evidence="6" key="1">
    <citation type="journal article" date="2019" name="Int. J. Syst. Evol. Microbiol.">
        <title>The Global Catalogue of Microorganisms (GCM) 10K type strain sequencing project: providing services to taxonomists for standard genome sequencing and annotation.</title>
        <authorList>
            <consortium name="The Broad Institute Genomics Platform"/>
            <consortium name="The Broad Institute Genome Sequencing Center for Infectious Disease"/>
            <person name="Wu L."/>
            <person name="Ma J."/>
        </authorList>
    </citation>
    <scope>NUCLEOTIDE SEQUENCE [LARGE SCALE GENOMIC DNA]</scope>
    <source>
        <strain evidence="6">KCTC 52416</strain>
    </source>
</reference>
<dbReference type="PRINTS" id="PR00033">
    <property type="entry name" value="HTHASNC"/>
</dbReference>
<gene>
    <name evidence="5" type="ORF">ACFOET_09085</name>
</gene>
<dbReference type="InterPro" id="IPR011008">
    <property type="entry name" value="Dimeric_a/b-barrel"/>
</dbReference>
<proteinExistence type="predicted"/>
<dbReference type="Pfam" id="PF13412">
    <property type="entry name" value="HTH_24"/>
    <property type="match status" value="1"/>
</dbReference>
<keyword evidence="2" id="KW-0238">DNA-binding</keyword>
<sequence length="163" mass="17996">MMSSSIYSLDHIDYTILRLMQENARINNADIARELGMAPSAILERVKKLEQKEVIVQYNAKINPVALGQKLLSFIFIRAADGIGCATTGQALAAIPEVQEVHDIAGDDGYLVKVRTADSAALVELMRNSFAKIPNIISTRTTIVLETVKEEQKLVIPTEQQDK</sequence>
<evidence type="ECO:0000256" key="3">
    <source>
        <dbReference type="ARBA" id="ARBA00023163"/>
    </source>
</evidence>
<dbReference type="InterPro" id="IPR036388">
    <property type="entry name" value="WH-like_DNA-bd_sf"/>
</dbReference>
<evidence type="ECO:0000259" key="4">
    <source>
        <dbReference type="PROSITE" id="PS50956"/>
    </source>
</evidence>
<dbReference type="PANTHER" id="PTHR30154">
    <property type="entry name" value="LEUCINE-RESPONSIVE REGULATORY PROTEIN"/>
    <property type="match status" value="1"/>
</dbReference>
<dbReference type="SUPFAM" id="SSF54909">
    <property type="entry name" value="Dimeric alpha+beta barrel"/>
    <property type="match status" value="1"/>
</dbReference>
<dbReference type="Gene3D" id="1.10.10.10">
    <property type="entry name" value="Winged helix-like DNA-binding domain superfamily/Winged helix DNA-binding domain"/>
    <property type="match status" value="1"/>
</dbReference>
<evidence type="ECO:0000313" key="5">
    <source>
        <dbReference type="EMBL" id="MFC3197765.1"/>
    </source>
</evidence>
<keyword evidence="3" id="KW-0804">Transcription</keyword>
<dbReference type="InterPro" id="IPR036390">
    <property type="entry name" value="WH_DNA-bd_sf"/>
</dbReference>
<keyword evidence="1" id="KW-0805">Transcription regulation</keyword>
<comment type="caution">
    <text evidence="5">The sequence shown here is derived from an EMBL/GenBank/DDBJ whole genome shotgun (WGS) entry which is preliminary data.</text>
</comment>
<name>A0ABV7JI93_9SPHI</name>
<dbReference type="RefSeq" id="WP_379021768.1">
    <property type="nucleotide sequence ID" value="NZ_JBHRTA010000030.1"/>
</dbReference>
<feature type="domain" description="HTH asnC-type" evidence="4">
    <location>
        <begin position="9"/>
        <end position="70"/>
    </location>
</feature>
<dbReference type="CDD" id="cd00090">
    <property type="entry name" value="HTH_ARSR"/>
    <property type="match status" value="1"/>
</dbReference>
<dbReference type="PANTHER" id="PTHR30154:SF53">
    <property type="entry name" value="HTH-TYPE TRANSCRIPTIONAL REGULATOR LRPC"/>
    <property type="match status" value="1"/>
</dbReference>
<evidence type="ECO:0000256" key="2">
    <source>
        <dbReference type="ARBA" id="ARBA00023125"/>
    </source>
</evidence>
<dbReference type="InterPro" id="IPR019887">
    <property type="entry name" value="Tscrpt_reg_AsnC/Lrp_C"/>
</dbReference>
<accession>A0ABV7JI93</accession>
<evidence type="ECO:0000313" key="6">
    <source>
        <dbReference type="Proteomes" id="UP001595526"/>
    </source>
</evidence>
<dbReference type="InterPro" id="IPR011991">
    <property type="entry name" value="ArsR-like_HTH"/>
</dbReference>
<keyword evidence="6" id="KW-1185">Reference proteome</keyword>
<dbReference type="PROSITE" id="PS50956">
    <property type="entry name" value="HTH_ASNC_2"/>
    <property type="match status" value="1"/>
</dbReference>
<evidence type="ECO:0000256" key="1">
    <source>
        <dbReference type="ARBA" id="ARBA00023015"/>
    </source>
</evidence>
<protein>
    <submittedName>
        <fullName evidence="5">Lrp/AsnC family transcriptional regulator</fullName>
    </submittedName>
</protein>